<keyword evidence="3" id="KW-0779">Telomere</keyword>
<dbReference type="EMBL" id="BLZH01000009">
    <property type="protein sequence ID" value="GFP58097.1"/>
    <property type="molecule type" value="Genomic_DNA"/>
</dbReference>
<keyword evidence="3" id="KW-0808">Transferase</keyword>
<dbReference type="InterPro" id="IPR003545">
    <property type="entry name" value="Telomerase_RT"/>
</dbReference>
<keyword evidence="3 5" id="KW-0695">RNA-directed DNA polymerase</keyword>
<dbReference type="Gene3D" id="3.30.70.2630">
    <property type="match status" value="1"/>
</dbReference>
<evidence type="ECO:0000256" key="3">
    <source>
        <dbReference type="RuleBase" id="RU365061"/>
    </source>
</evidence>
<dbReference type="PANTHER" id="PTHR12066:SF0">
    <property type="entry name" value="TELOMERASE REVERSE TRANSCRIPTASE"/>
    <property type="match status" value="1"/>
</dbReference>
<keyword evidence="3" id="KW-0548">Nucleotidyltransferase</keyword>
<dbReference type="GO" id="GO:0003720">
    <property type="term" value="F:telomerase activity"/>
    <property type="evidence" value="ECO:0007669"/>
    <property type="project" value="InterPro"/>
</dbReference>
<dbReference type="GO" id="GO:0046872">
    <property type="term" value="F:metal ion binding"/>
    <property type="evidence" value="ECO:0007669"/>
    <property type="project" value="UniProtKB-KW"/>
</dbReference>
<sequence length="468" mass="52678">MMDSKRARLLGPSINSLLKPIHAALKFETFTNPSKLGSALFAVGDIYERLKAFKDSLVPNSHHTFYFAKLDVKAAFDTIPQSSVLKLMRSVPSQSHYVITKHAEVKPGERLGLTDVKSASKPVRRWHSTAIAQGEPTSFLDRLESGLGSKKKNTVFVDSAAFQTHDTRGLLALLSEHVGRNIVKIGKKYYRQKKGIPQGSVLSTFLCNYFYADLEAQHLDFLDGPDSLLLRLVDDFLLITLDKDKAVQFVETMYQGVPEYGVEVGHDKTLVNFDMDVDGEVVRKLSKGAKFPYCGTFIDCKTLEITKDRGSSKDIDISASITVDFGRFPGQNFQHSFKYQSHLMFFDTEHNSVETVISSLHGAFSETALKMWAYIRCLSTSTQLTASLIISGFGKQCTIKKVVDIAFLILTSKWRKIRFEKYACEIRKAQVIATGYSAFLDVLRRRQTGYSEVITWLREETTRLVTAR</sequence>
<dbReference type="OrthoDB" id="289721at2759"/>
<dbReference type="Proteomes" id="UP000517252">
    <property type="component" value="Unassembled WGS sequence"/>
</dbReference>
<dbReference type="Pfam" id="PF00078">
    <property type="entry name" value="RVT_1"/>
    <property type="match status" value="1"/>
</dbReference>
<accession>A0A6V8QZE7</accession>
<dbReference type="Gene3D" id="1.10.357.90">
    <property type="match status" value="1"/>
</dbReference>
<evidence type="ECO:0000313" key="5">
    <source>
        <dbReference type="EMBL" id="GFP58097.1"/>
    </source>
</evidence>
<comment type="similarity">
    <text evidence="3">Belongs to the reverse transcriptase family. Telomerase subfamily.</text>
</comment>
<dbReference type="GO" id="GO:0005739">
    <property type="term" value="C:mitochondrion"/>
    <property type="evidence" value="ECO:0007669"/>
    <property type="project" value="UniProtKB-SubCell"/>
</dbReference>
<dbReference type="GO" id="GO:0000333">
    <property type="term" value="C:telomerase catalytic core complex"/>
    <property type="evidence" value="ECO:0007669"/>
    <property type="project" value="TreeGrafter"/>
</dbReference>
<comment type="subcellular location">
    <subcellularLocation>
        <location evidence="1">Mitochondrion</location>
    </subcellularLocation>
    <subcellularLocation>
        <location evidence="3">Nucleus</location>
    </subcellularLocation>
    <subcellularLocation>
        <location evidence="3">Chromosome</location>
        <location evidence="3">Telomere</location>
    </subcellularLocation>
</comment>
<comment type="caution">
    <text evidence="5">The sequence shown here is derived from an EMBL/GenBank/DDBJ whole genome shotgun (WGS) entry which is preliminary data.</text>
</comment>
<dbReference type="AlphaFoldDB" id="A0A6V8QZE7"/>
<dbReference type="PROSITE" id="PS50878">
    <property type="entry name" value="RT_POL"/>
    <property type="match status" value="1"/>
</dbReference>
<dbReference type="SUPFAM" id="SSF56672">
    <property type="entry name" value="DNA/RNA polymerases"/>
    <property type="match status" value="1"/>
</dbReference>
<comment type="catalytic activity">
    <reaction evidence="3">
        <text>DNA(n) + a 2'-deoxyribonucleoside 5'-triphosphate = DNA(n+1) + diphosphate</text>
        <dbReference type="Rhea" id="RHEA:22508"/>
        <dbReference type="Rhea" id="RHEA-COMP:17339"/>
        <dbReference type="Rhea" id="RHEA-COMP:17340"/>
        <dbReference type="ChEBI" id="CHEBI:33019"/>
        <dbReference type="ChEBI" id="CHEBI:61560"/>
        <dbReference type="ChEBI" id="CHEBI:173112"/>
        <dbReference type="EC" id="2.7.7.49"/>
    </reaction>
</comment>
<evidence type="ECO:0000256" key="1">
    <source>
        <dbReference type="ARBA" id="ARBA00004173"/>
    </source>
</evidence>
<gene>
    <name evidence="5" type="ORF">TASIC1_0009043400</name>
</gene>
<reference evidence="5 6" key="1">
    <citation type="submission" date="2020-07" db="EMBL/GenBank/DDBJ databases">
        <title>Trichoderma asperellum IC-1 whole genome shotgun sequence.</title>
        <authorList>
            <person name="Kanamasa S."/>
            <person name="Takahashi H."/>
        </authorList>
    </citation>
    <scope>NUCLEOTIDE SEQUENCE [LARGE SCALE GENOMIC DNA]</scope>
    <source>
        <strain evidence="5 6">IC-1</strain>
    </source>
</reference>
<dbReference type="GO" id="GO:0007004">
    <property type="term" value="P:telomere maintenance via telomerase"/>
    <property type="evidence" value="ECO:0007669"/>
    <property type="project" value="TreeGrafter"/>
</dbReference>
<dbReference type="GO" id="GO:0000781">
    <property type="term" value="C:chromosome, telomeric region"/>
    <property type="evidence" value="ECO:0007669"/>
    <property type="project" value="UniProtKB-SubCell"/>
</dbReference>
<protein>
    <recommendedName>
        <fullName evidence="3">Telomerase reverse transcriptase</fullName>
        <ecNumber evidence="3">2.7.7.49</ecNumber>
    </recommendedName>
    <alternativeName>
        <fullName evidence="3">Telomerase catalytic subunit</fullName>
    </alternativeName>
</protein>
<evidence type="ECO:0000313" key="6">
    <source>
        <dbReference type="Proteomes" id="UP000517252"/>
    </source>
</evidence>
<organism evidence="5 6">
    <name type="scientific">Trichoderma asperellum</name>
    <name type="common">Filamentous fungus</name>
    <dbReference type="NCBI Taxonomy" id="101201"/>
    <lineage>
        <taxon>Eukaryota</taxon>
        <taxon>Fungi</taxon>
        <taxon>Dikarya</taxon>
        <taxon>Ascomycota</taxon>
        <taxon>Pezizomycotina</taxon>
        <taxon>Sordariomycetes</taxon>
        <taxon>Hypocreomycetidae</taxon>
        <taxon>Hypocreales</taxon>
        <taxon>Hypocreaceae</taxon>
        <taxon>Trichoderma</taxon>
    </lineage>
</organism>
<dbReference type="EC" id="2.7.7.49" evidence="3"/>
<dbReference type="PRINTS" id="PR01365">
    <property type="entry name" value="TELOMERASERT"/>
</dbReference>
<evidence type="ECO:0000259" key="4">
    <source>
        <dbReference type="PROSITE" id="PS50878"/>
    </source>
</evidence>
<dbReference type="CDD" id="cd01648">
    <property type="entry name" value="TERT"/>
    <property type="match status" value="1"/>
</dbReference>
<name>A0A6V8QZE7_TRIAP</name>
<feature type="domain" description="Reverse transcriptase" evidence="4">
    <location>
        <begin position="1"/>
        <end position="298"/>
    </location>
</feature>
<dbReference type="GO" id="GO:0042162">
    <property type="term" value="F:telomeric DNA binding"/>
    <property type="evidence" value="ECO:0007669"/>
    <property type="project" value="TreeGrafter"/>
</dbReference>
<keyword evidence="3" id="KW-0539">Nucleus</keyword>
<dbReference type="PANTHER" id="PTHR12066">
    <property type="entry name" value="TELOMERASE REVERSE TRANSCRIPTASE"/>
    <property type="match status" value="1"/>
</dbReference>
<dbReference type="InterPro" id="IPR043502">
    <property type="entry name" value="DNA/RNA_pol_sf"/>
</dbReference>
<proteinExistence type="inferred from homology"/>
<keyword evidence="2" id="KW-0496">Mitochondrion</keyword>
<keyword evidence="3" id="KW-0460">Magnesium</keyword>
<keyword evidence="3" id="KW-0479">Metal-binding</keyword>
<keyword evidence="3" id="KW-0158">Chromosome</keyword>
<comment type="function">
    <text evidence="3">Telomerase is a ribonucleoprotein enzyme essential for the replication of chromosome termini in most eukaryotes. It elongates telomeres. It is a reverse transcriptase that adds simple sequence repeats to chromosome ends by copying a template sequence within the RNA component of the enzyme.</text>
</comment>
<dbReference type="InterPro" id="IPR000477">
    <property type="entry name" value="RT_dom"/>
</dbReference>
<dbReference type="GO" id="GO:0070034">
    <property type="term" value="F:telomerase RNA binding"/>
    <property type="evidence" value="ECO:0007669"/>
    <property type="project" value="TreeGrafter"/>
</dbReference>
<evidence type="ECO:0000256" key="2">
    <source>
        <dbReference type="ARBA" id="ARBA00023128"/>
    </source>
</evidence>